<comment type="caution">
    <text evidence="1">The sequence shown here is derived from an EMBL/GenBank/DDBJ whole genome shotgun (WGS) entry which is preliminary data.</text>
</comment>
<protein>
    <submittedName>
        <fullName evidence="1">Uncharacterized protein</fullName>
    </submittedName>
</protein>
<sequence>MEDAVSLTDPISAGKFTARNIPTKVPASSVNSPRHGLRLAKMLKSDWRWQGNAKSLQCREELVA</sequence>
<gene>
    <name evidence="1" type="primary">RvY_04935-1</name>
    <name evidence="1" type="synonym">RvY_04935.1</name>
    <name evidence="1" type="ORF">RvY_04935</name>
</gene>
<evidence type="ECO:0000313" key="2">
    <source>
        <dbReference type="Proteomes" id="UP000186922"/>
    </source>
</evidence>
<keyword evidence="2" id="KW-1185">Reference proteome</keyword>
<dbReference type="AlphaFoldDB" id="A0A1D1UWH8"/>
<name>A0A1D1UWH8_RAMVA</name>
<reference evidence="1 2" key="1">
    <citation type="journal article" date="2016" name="Nat. Commun.">
        <title>Extremotolerant tardigrade genome and improved radiotolerance of human cultured cells by tardigrade-unique protein.</title>
        <authorList>
            <person name="Hashimoto T."/>
            <person name="Horikawa D.D."/>
            <person name="Saito Y."/>
            <person name="Kuwahara H."/>
            <person name="Kozuka-Hata H."/>
            <person name="Shin-I T."/>
            <person name="Minakuchi Y."/>
            <person name="Ohishi K."/>
            <person name="Motoyama A."/>
            <person name="Aizu T."/>
            <person name="Enomoto A."/>
            <person name="Kondo K."/>
            <person name="Tanaka S."/>
            <person name="Hara Y."/>
            <person name="Koshikawa S."/>
            <person name="Sagara H."/>
            <person name="Miura T."/>
            <person name="Yokobori S."/>
            <person name="Miyagawa K."/>
            <person name="Suzuki Y."/>
            <person name="Kubo T."/>
            <person name="Oyama M."/>
            <person name="Kohara Y."/>
            <person name="Fujiyama A."/>
            <person name="Arakawa K."/>
            <person name="Katayama T."/>
            <person name="Toyoda A."/>
            <person name="Kunieda T."/>
        </authorList>
    </citation>
    <scope>NUCLEOTIDE SEQUENCE [LARGE SCALE GENOMIC DNA]</scope>
    <source>
        <strain evidence="1 2">YOKOZUNA-1</strain>
    </source>
</reference>
<dbReference type="Proteomes" id="UP000186922">
    <property type="component" value="Unassembled WGS sequence"/>
</dbReference>
<organism evidence="1 2">
    <name type="scientific">Ramazzottius varieornatus</name>
    <name type="common">Water bear</name>
    <name type="synonym">Tardigrade</name>
    <dbReference type="NCBI Taxonomy" id="947166"/>
    <lineage>
        <taxon>Eukaryota</taxon>
        <taxon>Metazoa</taxon>
        <taxon>Ecdysozoa</taxon>
        <taxon>Tardigrada</taxon>
        <taxon>Eutardigrada</taxon>
        <taxon>Parachela</taxon>
        <taxon>Hypsibioidea</taxon>
        <taxon>Ramazzottiidae</taxon>
        <taxon>Ramazzottius</taxon>
    </lineage>
</organism>
<accession>A0A1D1UWH8</accession>
<proteinExistence type="predicted"/>
<evidence type="ECO:0000313" key="1">
    <source>
        <dbReference type="EMBL" id="GAU92920.1"/>
    </source>
</evidence>
<dbReference type="EMBL" id="BDGG01000002">
    <property type="protein sequence ID" value="GAU92920.1"/>
    <property type="molecule type" value="Genomic_DNA"/>
</dbReference>